<dbReference type="AlphaFoldDB" id="A0A6G0VKE4"/>
<dbReference type="EMBL" id="VUJU01015553">
    <property type="protein sequence ID" value="KAF0693260.1"/>
    <property type="molecule type" value="Genomic_DNA"/>
</dbReference>
<dbReference type="Proteomes" id="UP000478052">
    <property type="component" value="Unassembled WGS sequence"/>
</dbReference>
<evidence type="ECO:0000313" key="1">
    <source>
        <dbReference type="EMBL" id="KAF0693260.1"/>
    </source>
</evidence>
<accession>A0A6G0VKE4</accession>
<organism evidence="1 2">
    <name type="scientific">Aphis craccivora</name>
    <name type="common">Cowpea aphid</name>
    <dbReference type="NCBI Taxonomy" id="307492"/>
    <lineage>
        <taxon>Eukaryota</taxon>
        <taxon>Metazoa</taxon>
        <taxon>Ecdysozoa</taxon>
        <taxon>Arthropoda</taxon>
        <taxon>Hexapoda</taxon>
        <taxon>Insecta</taxon>
        <taxon>Pterygota</taxon>
        <taxon>Neoptera</taxon>
        <taxon>Paraneoptera</taxon>
        <taxon>Hemiptera</taxon>
        <taxon>Sternorrhyncha</taxon>
        <taxon>Aphidomorpha</taxon>
        <taxon>Aphidoidea</taxon>
        <taxon>Aphididae</taxon>
        <taxon>Aphidini</taxon>
        <taxon>Aphis</taxon>
        <taxon>Aphis</taxon>
    </lineage>
</organism>
<comment type="caution">
    <text evidence="1">The sequence shown here is derived from an EMBL/GenBank/DDBJ whole genome shotgun (WGS) entry which is preliminary data.</text>
</comment>
<reference evidence="1 2" key="1">
    <citation type="submission" date="2019-08" db="EMBL/GenBank/DDBJ databases">
        <title>Whole genome of Aphis craccivora.</title>
        <authorList>
            <person name="Voronova N.V."/>
            <person name="Shulinski R.S."/>
            <person name="Bandarenka Y.V."/>
            <person name="Zhorov D.G."/>
            <person name="Warner D."/>
        </authorList>
    </citation>
    <scope>NUCLEOTIDE SEQUENCE [LARGE SCALE GENOMIC DNA]</scope>
    <source>
        <strain evidence="1">180601</strain>
        <tissue evidence="1">Whole Body</tissue>
    </source>
</reference>
<evidence type="ECO:0000313" key="2">
    <source>
        <dbReference type="Proteomes" id="UP000478052"/>
    </source>
</evidence>
<gene>
    <name evidence="1" type="ORF">FWK35_00036245</name>
</gene>
<keyword evidence="2" id="KW-1185">Reference proteome</keyword>
<name>A0A6G0VKE4_APHCR</name>
<proteinExistence type="predicted"/>
<protein>
    <submittedName>
        <fullName evidence="1">Uncharacterized protein</fullName>
    </submittedName>
</protein>
<sequence>VNPPLPRKTLRTCTSSEMTLHTRHRRPGGPVPKMTWIISIPIFRIFHFQKFPKIEPARFDYRQTDVKANLRKVYNKEKILLLLLI</sequence>
<feature type="non-terminal residue" evidence="1">
    <location>
        <position position="1"/>
    </location>
</feature>